<evidence type="ECO:0000256" key="1">
    <source>
        <dbReference type="ARBA" id="ARBA00006484"/>
    </source>
</evidence>
<protein>
    <submittedName>
        <fullName evidence="5">Short-chain dehydrogenase</fullName>
    </submittedName>
</protein>
<dbReference type="PRINTS" id="PR00080">
    <property type="entry name" value="SDRFAMILY"/>
</dbReference>
<accession>A0A1M7K459</accession>
<dbReference type="PROSITE" id="PS00061">
    <property type="entry name" value="ADH_SHORT"/>
    <property type="match status" value="1"/>
</dbReference>
<dbReference type="EMBL" id="FRBI01000012">
    <property type="protein sequence ID" value="SHM60046.1"/>
    <property type="molecule type" value="Genomic_DNA"/>
</dbReference>
<sequence>MTPKIALITGANKGIGFETARQLAALGVTVLVGARDEARGREAEESLRKDGADARFVQLDVTDGESVGRAAAWIEAEYGRLDILVNNAGTASLSRRGGSPSETSLEDMRAVYEVNVFAVVAVTNAMLPLLRRAEAARIVNVSSEVGSISSQTEPNRQVSRMPPSAQYPSSKAAVNMLTAMYAKELRDTPIKVNAANPGFTATDFNDHRGVRPAAQGAEPSVHLATLPADGPSGILWGHIWTTEGDGDGGYGPLPW</sequence>
<dbReference type="PRINTS" id="PR00081">
    <property type="entry name" value="GDHRDH"/>
</dbReference>
<dbReference type="InterPro" id="IPR020904">
    <property type="entry name" value="Sc_DH/Rdtase_CS"/>
</dbReference>
<keyword evidence="3" id="KW-0560">Oxidoreductase</keyword>
<dbReference type="Pfam" id="PF00106">
    <property type="entry name" value="adh_short"/>
    <property type="match status" value="1"/>
</dbReference>
<dbReference type="InterPro" id="IPR002347">
    <property type="entry name" value="SDR_fam"/>
</dbReference>
<evidence type="ECO:0000313" key="6">
    <source>
        <dbReference type="Proteomes" id="UP000184111"/>
    </source>
</evidence>
<dbReference type="GO" id="GO:0016616">
    <property type="term" value="F:oxidoreductase activity, acting on the CH-OH group of donors, NAD or NADP as acceptor"/>
    <property type="evidence" value="ECO:0007669"/>
    <property type="project" value="InterPro"/>
</dbReference>
<evidence type="ECO:0000256" key="3">
    <source>
        <dbReference type="ARBA" id="ARBA00023002"/>
    </source>
</evidence>
<dbReference type="PANTHER" id="PTHR43490">
    <property type="entry name" value="(+)-NEOMENTHOL DEHYDROGENASE"/>
    <property type="match status" value="1"/>
</dbReference>
<dbReference type="InterPro" id="IPR045313">
    <property type="entry name" value="CBR1-like"/>
</dbReference>
<dbReference type="AlphaFoldDB" id="A0A1M7K459"/>
<evidence type="ECO:0000313" key="5">
    <source>
        <dbReference type="EMBL" id="SHM60046.1"/>
    </source>
</evidence>
<reference evidence="5 6" key="1">
    <citation type="submission" date="2016-11" db="EMBL/GenBank/DDBJ databases">
        <authorList>
            <person name="Jaros S."/>
            <person name="Januszkiewicz K."/>
            <person name="Wedrychowicz H."/>
        </authorList>
    </citation>
    <scope>NUCLEOTIDE SEQUENCE [LARGE SCALE GENOMIC DNA]</scope>
    <source>
        <strain evidence="5 6">CGMCC 4.2025</strain>
    </source>
</reference>
<dbReference type="SUPFAM" id="SSF51735">
    <property type="entry name" value="NAD(P)-binding Rossmann-fold domains"/>
    <property type="match status" value="1"/>
</dbReference>
<dbReference type="Gene3D" id="3.40.50.720">
    <property type="entry name" value="NAD(P)-binding Rossmann-like Domain"/>
    <property type="match status" value="1"/>
</dbReference>
<keyword evidence="2" id="KW-0521">NADP</keyword>
<evidence type="ECO:0000256" key="4">
    <source>
        <dbReference type="RuleBase" id="RU000363"/>
    </source>
</evidence>
<name>A0A1M7K459_9ACTN</name>
<dbReference type="RefSeq" id="WP_073500180.1">
    <property type="nucleotide sequence ID" value="NZ_FRBI01000012.1"/>
</dbReference>
<dbReference type="PANTHER" id="PTHR43490:SF99">
    <property type="entry name" value="SHORT-CHAIN DEHYDROGENASE_REDUCTASE"/>
    <property type="match status" value="1"/>
</dbReference>
<proteinExistence type="inferred from homology"/>
<organism evidence="5 6">
    <name type="scientific">Actinacidiphila paucisporea</name>
    <dbReference type="NCBI Taxonomy" id="310782"/>
    <lineage>
        <taxon>Bacteria</taxon>
        <taxon>Bacillati</taxon>
        <taxon>Actinomycetota</taxon>
        <taxon>Actinomycetes</taxon>
        <taxon>Kitasatosporales</taxon>
        <taxon>Streptomycetaceae</taxon>
        <taxon>Actinacidiphila</taxon>
    </lineage>
</organism>
<dbReference type="OrthoDB" id="9781117at2"/>
<comment type="similarity">
    <text evidence="1 4">Belongs to the short-chain dehydrogenases/reductases (SDR) family.</text>
</comment>
<dbReference type="Proteomes" id="UP000184111">
    <property type="component" value="Unassembled WGS sequence"/>
</dbReference>
<evidence type="ECO:0000256" key="2">
    <source>
        <dbReference type="ARBA" id="ARBA00022857"/>
    </source>
</evidence>
<dbReference type="STRING" id="310782.SAMN05216499_112141"/>
<gene>
    <name evidence="5" type="ORF">SAMN05216499_112141</name>
</gene>
<dbReference type="CDD" id="cd05324">
    <property type="entry name" value="carb_red_PTCR-like_SDR_c"/>
    <property type="match status" value="1"/>
</dbReference>
<keyword evidence="6" id="KW-1185">Reference proteome</keyword>
<dbReference type="InterPro" id="IPR036291">
    <property type="entry name" value="NAD(P)-bd_dom_sf"/>
</dbReference>